<dbReference type="RefSeq" id="WP_069313189.1">
    <property type="nucleotide sequence ID" value="NZ_MDTU01000001.1"/>
</dbReference>
<reference evidence="2 3" key="1">
    <citation type="submission" date="2016-08" db="EMBL/GenBank/DDBJ databases">
        <title>Draft genome sequence of Candidatus Piscirickettsia litoralis, from seawater.</title>
        <authorList>
            <person name="Wan X."/>
            <person name="Lee A.J."/>
            <person name="Hou S."/>
            <person name="Donachie S.P."/>
        </authorList>
    </citation>
    <scope>NUCLEOTIDE SEQUENCE [LARGE SCALE GENOMIC DNA]</scope>
    <source>
        <strain evidence="2 3">Y2</strain>
    </source>
</reference>
<dbReference type="Gene3D" id="3.50.50.60">
    <property type="entry name" value="FAD/NAD(P)-binding domain"/>
    <property type="match status" value="1"/>
</dbReference>
<evidence type="ECO:0000313" key="2">
    <source>
        <dbReference type="EMBL" id="ODN43392.1"/>
    </source>
</evidence>
<proteinExistence type="predicted"/>
<dbReference type="InterPro" id="IPR036188">
    <property type="entry name" value="FAD/NAD-bd_sf"/>
</dbReference>
<evidence type="ECO:0000259" key="1">
    <source>
        <dbReference type="Pfam" id="PF07992"/>
    </source>
</evidence>
<accession>A0ABX3A3D7</accession>
<dbReference type="PRINTS" id="PR00368">
    <property type="entry name" value="FADPNR"/>
</dbReference>
<dbReference type="InterPro" id="IPR023753">
    <property type="entry name" value="FAD/NAD-binding_dom"/>
</dbReference>
<feature type="domain" description="FAD/NAD(P)-binding" evidence="1">
    <location>
        <begin position="10"/>
        <end position="218"/>
    </location>
</feature>
<evidence type="ECO:0000313" key="3">
    <source>
        <dbReference type="Proteomes" id="UP000094329"/>
    </source>
</evidence>
<sequence>MKQIQTSAWAVIGAGPAGIAAIAKLLDSGISASEILWLDPEFAAGDFGTKWQEVSGNTRVKFFTSFLESSPSFGYEKNKSKFALSQMDPEETCLLKDLAGPLCSITQDLREQVQSVCALVSELSLAGGVWQLKTNAGLFQSKQVILATGATPKSLTHEGIAEISLENALHPEKLLKSCQKDDRIAVFGSSHSGILIVKALCELGVKKVVNVYQSPLCFAVPMEDWILFDNTGLKGVAAQWAREHINGKLPDNLVRVHADSEDLANELNRCNKAVYAIGFKTRGPKVIGCESLVHNPCNGIIAPGLFGLGIGFPERIQDPYGHQEANVGVLKFMNTITKLMPLWLNYRP</sequence>
<dbReference type="InterPro" id="IPR053275">
    <property type="entry name" value="Agnestin_monoxygenase"/>
</dbReference>
<dbReference type="PANTHER" id="PTHR38688">
    <property type="entry name" value="PYR_REDOX_2 DOMAIN-CONTAINING PROTEIN"/>
    <property type="match status" value="1"/>
</dbReference>
<dbReference type="EMBL" id="MDTU01000001">
    <property type="protein sequence ID" value="ODN43392.1"/>
    <property type="molecule type" value="Genomic_DNA"/>
</dbReference>
<organism evidence="2 3">
    <name type="scientific">Piscirickettsia litoralis</name>
    <dbReference type="NCBI Taxonomy" id="1891921"/>
    <lineage>
        <taxon>Bacteria</taxon>
        <taxon>Pseudomonadati</taxon>
        <taxon>Pseudomonadota</taxon>
        <taxon>Gammaproteobacteria</taxon>
        <taxon>Thiotrichales</taxon>
        <taxon>Piscirickettsiaceae</taxon>
        <taxon>Piscirickettsia</taxon>
    </lineage>
</organism>
<gene>
    <name evidence="2" type="ORF">BGC07_11230</name>
</gene>
<keyword evidence="3" id="KW-1185">Reference proteome</keyword>
<protein>
    <submittedName>
        <fullName evidence="2">Pyridine nucleotide-disulfide oxidoreductase</fullName>
    </submittedName>
</protein>
<dbReference type="Proteomes" id="UP000094329">
    <property type="component" value="Unassembled WGS sequence"/>
</dbReference>
<dbReference type="SUPFAM" id="SSF51905">
    <property type="entry name" value="FAD/NAD(P)-binding domain"/>
    <property type="match status" value="1"/>
</dbReference>
<comment type="caution">
    <text evidence="2">The sequence shown here is derived from an EMBL/GenBank/DDBJ whole genome shotgun (WGS) entry which is preliminary data.</text>
</comment>
<dbReference type="Pfam" id="PF07992">
    <property type="entry name" value="Pyr_redox_2"/>
    <property type="match status" value="1"/>
</dbReference>
<dbReference type="PANTHER" id="PTHR38688:SF1">
    <property type="entry name" value="FAD_NAD(P)-BINDING DOMAIN-CONTAINING PROTEIN"/>
    <property type="match status" value="1"/>
</dbReference>
<name>A0ABX3A3D7_9GAMM</name>
<dbReference type="PRINTS" id="PR00411">
    <property type="entry name" value="PNDRDTASEI"/>
</dbReference>